<dbReference type="Gene3D" id="3.40.50.300">
    <property type="entry name" value="P-loop containing nucleotide triphosphate hydrolases"/>
    <property type="match status" value="2"/>
</dbReference>
<proteinExistence type="predicted"/>
<evidence type="ECO:0000313" key="3">
    <source>
        <dbReference type="Proteomes" id="UP001168363"/>
    </source>
</evidence>
<evidence type="ECO:0000313" key="2">
    <source>
        <dbReference type="EMBL" id="MDO3394910.1"/>
    </source>
</evidence>
<protein>
    <submittedName>
        <fullName evidence="2">DEAD/DEAH box helicase family protein</fullName>
    </submittedName>
</protein>
<dbReference type="InterPro" id="IPR014001">
    <property type="entry name" value="Helicase_ATP-bd"/>
</dbReference>
<dbReference type="PANTHER" id="PTHR47396:SF1">
    <property type="entry name" value="ATP-DEPENDENT HELICASE IRC3-RELATED"/>
    <property type="match status" value="1"/>
</dbReference>
<reference evidence="2" key="1">
    <citation type="submission" date="2023-06" db="EMBL/GenBank/DDBJ databases">
        <title>Genome sequence of Nocardioides sp. SOB44.</title>
        <authorList>
            <person name="Zhang G."/>
        </authorList>
    </citation>
    <scope>NUCLEOTIDE SEQUENCE</scope>
    <source>
        <strain evidence="2">SOB44</strain>
    </source>
</reference>
<dbReference type="PROSITE" id="PS51192">
    <property type="entry name" value="HELICASE_ATP_BIND_1"/>
    <property type="match status" value="1"/>
</dbReference>
<dbReference type="Pfam" id="PF04851">
    <property type="entry name" value="ResIII"/>
    <property type="match status" value="1"/>
</dbReference>
<dbReference type="SUPFAM" id="SSF52540">
    <property type="entry name" value="P-loop containing nucleoside triphosphate hydrolases"/>
    <property type="match status" value="2"/>
</dbReference>
<dbReference type="SMART" id="SM00487">
    <property type="entry name" value="DEXDc"/>
    <property type="match status" value="1"/>
</dbReference>
<dbReference type="Proteomes" id="UP001168363">
    <property type="component" value="Unassembled WGS sequence"/>
</dbReference>
<accession>A0ABT8TLR3</accession>
<organism evidence="2 3">
    <name type="scientific">Nocardioides cremeus</name>
    <dbReference type="NCBI Taxonomy" id="3058044"/>
    <lineage>
        <taxon>Bacteria</taxon>
        <taxon>Bacillati</taxon>
        <taxon>Actinomycetota</taxon>
        <taxon>Actinomycetes</taxon>
        <taxon>Propionibacteriales</taxon>
        <taxon>Nocardioidaceae</taxon>
        <taxon>Nocardioides</taxon>
    </lineage>
</organism>
<evidence type="ECO:0000259" key="1">
    <source>
        <dbReference type="PROSITE" id="PS51192"/>
    </source>
</evidence>
<gene>
    <name evidence="2" type="ORF">QWJ41_04210</name>
</gene>
<keyword evidence="2" id="KW-0378">Hydrolase</keyword>
<comment type="caution">
    <text evidence="2">The sequence shown here is derived from an EMBL/GenBank/DDBJ whole genome shotgun (WGS) entry which is preliminary data.</text>
</comment>
<dbReference type="PANTHER" id="PTHR47396">
    <property type="entry name" value="TYPE I RESTRICTION ENZYME ECOKI R PROTEIN"/>
    <property type="match status" value="1"/>
</dbReference>
<dbReference type="InterPro" id="IPR027417">
    <property type="entry name" value="P-loop_NTPase"/>
</dbReference>
<name>A0ABT8TLR3_9ACTN</name>
<keyword evidence="2" id="KW-0067">ATP-binding</keyword>
<feature type="domain" description="Helicase ATP-binding" evidence="1">
    <location>
        <begin position="28"/>
        <end position="223"/>
    </location>
</feature>
<keyword evidence="3" id="KW-1185">Reference proteome</keyword>
<keyword evidence="2" id="KW-0547">Nucleotide-binding</keyword>
<keyword evidence="2" id="KW-0347">Helicase</keyword>
<dbReference type="EMBL" id="JAULSC010000002">
    <property type="protein sequence ID" value="MDO3394910.1"/>
    <property type="molecule type" value="Genomic_DNA"/>
</dbReference>
<sequence length="832" mass="92606">MRYTLKDYQASKTAELIRSLRRATRDLEGDASDYWSVALSAPTGAGKTVIASAVIETLFDGGGEFAEDPLATVLWVTDDPALNEQTKRNMNQASSTLGPSRLKTIDASFDQEIFEPRRVYFLNIQKLARSNPLSRSNTNAREYSLWQTIANTIKANGAHFYVVIDEAHRGMKSESDRATIVSRIINGQDGLNPPAPIVWGISATPERFNQAIARWTVQRTNKMITVPLEAVRGSGLLKDKIVLDNPAAGQVEGDTSFIRAGVEQTLQFEDDWRTYAGEQNEPPVVPAMVVQVPNKPSEAEMSEILGTIFGAWDDLHDYNVVNTFGEHTAISVNGWTIAYMAPQDIQDDPQVRVVLCKDAISTGWDCPRAEVLVSLRPAVEYTYIAQMIGRMVRTPLARKIATNQTLNDVHCYLPRFNKSQVQGIVDRFSEGRSDEPPVEIVVDPVTIERNTDVDPAVFDLLEALPTYVVPGKLYRTQVSRLHSLATLLTGDNIVEGAIAQVKAQLTAVLQAQRERLESDGTFQRDLERVRHLRIERSYALLAAETLEDLPGEASYEVDRDDNNIEDLYRVAKRKLPEGVATNYWDSVISAQGEDDYDPIEAKAITAVLALHSEVVEAVESAAEQAVRSWLREHQRSISKLSDAKKALYEPIKRETRSAEQTELILPTSRTVSDSPQKWGKHVLATEDGQYPLPIKGWELQVLECELKDTDLVAWYRNPVGGTSALRIAYRGSQFDKSMYPDFVMFHNTDAGIRPSIIDPHGFFLADATVKLKGLAQYAEKHGDAYARIDAVAEVKGKLLALDLKSEAVRAELADVDDNEVEAFFQKHAGDYA</sequence>
<dbReference type="InterPro" id="IPR050742">
    <property type="entry name" value="Helicase_Restrict-Modif_Enz"/>
</dbReference>
<dbReference type="InterPro" id="IPR006935">
    <property type="entry name" value="Helicase/UvrB_N"/>
</dbReference>
<dbReference type="RefSeq" id="WP_302705910.1">
    <property type="nucleotide sequence ID" value="NZ_JAULSC010000002.1"/>
</dbReference>
<dbReference type="GO" id="GO:0004386">
    <property type="term" value="F:helicase activity"/>
    <property type="evidence" value="ECO:0007669"/>
    <property type="project" value="UniProtKB-KW"/>
</dbReference>